<dbReference type="PANTHER" id="PTHR19271:SF16">
    <property type="entry name" value="CYTOCHROME B"/>
    <property type="match status" value="1"/>
</dbReference>
<dbReference type="PROSITE" id="PS51007">
    <property type="entry name" value="CYTC"/>
    <property type="match status" value="1"/>
</dbReference>
<keyword evidence="2" id="KW-0813">Transport</keyword>
<gene>
    <name evidence="16" type="ORF">KSMBR1_1020</name>
</gene>
<evidence type="ECO:0000256" key="7">
    <source>
        <dbReference type="ARBA" id="ARBA00022982"/>
    </source>
</evidence>
<keyword evidence="9 11" id="KW-0408">Iron</keyword>
<feature type="transmembrane region" description="Helical" evidence="12">
    <location>
        <begin position="89"/>
        <end position="110"/>
    </location>
</feature>
<reference evidence="17" key="1">
    <citation type="submission" date="2017-10" db="EMBL/GenBank/DDBJ databases">
        <authorList>
            <person name="Frank J."/>
        </authorList>
    </citation>
    <scope>NUCLEOTIDE SEQUENCE [LARGE SCALE GENOMIC DNA]</scope>
</reference>
<dbReference type="CDD" id="cd00284">
    <property type="entry name" value="Cytochrome_b_N"/>
    <property type="match status" value="1"/>
</dbReference>
<dbReference type="InterPro" id="IPR048259">
    <property type="entry name" value="Cytochrome_b_N_euk/bac"/>
</dbReference>
<dbReference type="Gene3D" id="1.10.760.10">
    <property type="entry name" value="Cytochrome c-like domain"/>
    <property type="match status" value="2"/>
</dbReference>
<dbReference type="Proteomes" id="UP000221734">
    <property type="component" value="Chromosome Kuenenia_stuttgartiensis_MBR1"/>
</dbReference>
<feature type="transmembrane region" description="Helical" evidence="12">
    <location>
        <begin position="327"/>
        <end position="348"/>
    </location>
</feature>
<evidence type="ECO:0000256" key="4">
    <source>
        <dbReference type="ARBA" id="ARBA00022660"/>
    </source>
</evidence>
<evidence type="ECO:0000256" key="1">
    <source>
        <dbReference type="ARBA" id="ARBA00004141"/>
    </source>
</evidence>
<organism evidence="16 17">
    <name type="scientific">Kuenenia stuttgartiensis</name>
    <dbReference type="NCBI Taxonomy" id="174633"/>
    <lineage>
        <taxon>Bacteria</taxon>
        <taxon>Pseudomonadati</taxon>
        <taxon>Planctomycetota</taxon>
        <taxon>Candidatus Brocadiia</taxon>
        <taxon>Candidatus Brocadiales</taxon>
        <taxon>Candidatus Brocadiaceae</taxon>
        <taxon>Candidatus Kuenenia</taxon>
    </lineage>
</organism>
<evidence type="ECO:0000256" key="11">
    <source>
        <dbReference type="PROSITE-ProRule" id="PRU00433"/>
    </source>
</evidence>
<evidence type="ECO:0000256" key="12">
    <source>
        <dbReference type="SAM" id="Phobius"/>
    </source>
</evidence>
<dbReference type="InterPro" id="IPR005798">
    <property type="entry name" value="Cyt_b/b6_C"/>
</dbReference>
<feature type="domain" description="Cytochrome b/b6 N-terminal region profile" evidence="13">
    <location>
        <begin position="5"/>
        <end position="216"/>
    </location>
</feature>
<dbReference type="Pfam" id="PF13442">
    <property type="entry name" value="Cytochrome_CBB3"/>
    <property type="match status" value="1"/>
</dbReference>
<feature type="transmembrane region" description="Helical" evidence="12">
    <location>
        <begin position="293"/>
        <end position="315"/>
    </location>
</feature>
<evidence type="ECO:0000259" key="13">
    <source>
        <dbReference type="PROSITE" id="PS51002"/>
    </source>
</evidence>
<dbReference type="EMBL" id="LT934425">
    <property type="protein sequence ID" value="SOH03524.1"/>
    <property type="molecule type" value="Genomic_DNA"/>
</dbReference>
<dbReference type="Pfam" id="PF00033">
    <property type="entry name" value="Cytochrome_B"/>
    <property type="match status" value="1"/>
</dbReference>
<dbReference type="GO" id="GO:0046872">
    <property type="term" value="F:metal ion binding"/>
    <property type="evidence" value="ECO:0007669"/>
    <property type="project" value="UniProtKB-KW"/>
</dbReference>
<dbReference type="GO" id="GO:0016020">
    <property type="term" value="C:membrane"/>
    <property type="evidence" value="ECO:0007669"/>
    <property type="project" value="UniProtKB-SubCell"/>
</dbReference>
<protein>
    <submittedName>
        <fullName evidence="16">Uncharacterized protein</fullName>
    </submittedName>
</protein>
<dbReference type="GO" id="GO:0022904">
    <property type="term" value="P:respiratory electron transport chain"/>
    <property type="evidence" value="ECO:0007669"/>
    <property type="project" value="InterPro"/>
</dbReference>
<dbReference type="RefSeq" id="WP_099324350.1">
    <property type="nucleotide sequence ID" value="NZ_LT934425.1"/>
</dbReference>
<accession>A0A2C9CCL7</accession>
<name>A0A2C9CCL7_KUEST</name>
<dbReference type="GO" id="GO:0020037">
    <property type="term" value="F:heme binding"/>
    <property type="evidence" value="ECO:0007669"/>
    <property type="project" value="InterPro"/>
</dbReference>
<dbReference type="AlphaFoldDB" id="A0A2C9CCL7"/>
<dbReference type="Pfam" id="PF00032">
    <property type="entry name" value="Cytochrom_B_C"/>
    <property type="match status" value="1"/>
</dbReference>
<evidence type="ECO:0000256" key="2">
    <source>
        <dbReference type="ARBA" id="ARBA00022448"/>
    </source>
</evidence>
<evidence type="ECO:0000259" key="15">
    <source>
        <dbReference type="PROSITE" id="PS51007"/>
    </source>
</evidence>
<dbReference type="SUPFAM" id="SSF81342">
    <property type="entry name" value="Transmembrane di-heme cytochromes"/>
    <property type="match status" value="1"/>
</dbReference>
<feature type="domain" description="Cytochrome c" evidence="15">
    <location>
        <begin position="391"/>
        <end position="562"/>
    </location>
</feature>
<feature type="transmembrane region" description="Helical" evidence="12">
    <location>
        <begin position="235"/>
        <end position="255"/>
    </location>
</feature>
<dbReference type="InterPro" id="IPR009056">
    <property type="entry name" value="Cyt_c-like_dom"/>
</dbReference>
<evidence type="ECO:0000256" key="10">
    <source>
        <dbReference type="ARBA" id="ARBA00023136"/>
    </source>
</evidence>
<dbReference type="Gene3D" id="1.20.810.10">
    <property type="entry name" value="Cytochrome Bc1 Complex, Chain C"/>
    <property type="match status" value="1"/>
</dbReference>
<proteinExistence type="predicted"/>
<evidence type="ECO:0000256" key="5">
    <source>
        <dbReference type="ARBA" id="ARBA00022692"/>
    </source>
</evidence>
<feature type="transmembrane region" description="Helical" evidence="12">
    <location>
        <begin position="117"/>
        <end position="139"/>
    </location>
</feature>
<dbReference type="InterPro" id="IPR036150">
    <property type="entry name" value="Cyt_b/b6_C_sf"/>
</dbReference>
<dbReference type="InterPro" id="IPR005797">
    <property type="entry name" value="Cyt_b/b6_N"/>
</dbReference>
<evidence type="ECO:0000259" key="14">
    <source>
        <dbReference type="PROSITE" id="PS51003"/>
    </source>
</evidence>
<evidence type="ECO:0000256" key="6">
    <source>
        <dbReference type="ARBA" id="ARBA00022723"/>
    </source>
</evidence>
<evidence type="ECO:0000256" key="8">
    <source>
        <dbReference type="ARBA" id="ARBA00022989"/>
    </source>
</evidence>
<dbReference type="SUPFAM" id="SSF81648">
    <property type="entry name" value="a domain/subunit of cytochrome bc1 complex (Ubiquinol-cytochrome c reductase)"/>
    <property type="match status" value="1"/>
</dbReference>
<keyword evidence="8 12" id="KW-1133">Transmembrane helix</keyword>
<dbReference type="InterPro" id="IPR027387">
    <property type="entry name" value="Cytb/b6-like_sf"/>
</dbReference>
<keyword evidence="5 12" id="KW-0812">Transmembrane</keyword>
<evidence type="ECO:0000313" key="17">
    <source>
        <dbReference type="Proteomes" id="UP000221734"/>
    </source>
</evidence>
<feature type="transmembrane region" description="Helical" evidence="12">
    <location>
        <begin position="35"/>
        <end position="59"/>
    </location>
</feature>
<keyword evidence="17" id="KW-1185">Reference proteome</keyword>
<evidence type="ECO:0000313" key="16">
    <source>
        <dbReference type="EMBL" id="SOH03524.1"/>
    </source>
</evidence>
<keyword evidence="4" id="KW-0679">Respiratory chain</keyword>
<dbReference type="Pfam" id="PF00034">
    <property type="entry name" value="Cytochrom_C"/>
    <property type="match status" value="1"/>
</dbReference>
<dbReference type="GO" id="GO:0016491">
    <property type="term" value="F:oxidoreductase activity"/>
    <property type="evidence" value="ECO:0007669"/>
    <property type="project" value="InterPro"/>
</dbReference>
<dbReference type="InterPro" id="IPR016174">
    <property type="entry name" value="Di-haem_cyt_TM"/>
</dbReference>
<keyword evidence="3 11" id="KW-0349">Heme</keyword>
<evidence type="ECO:0000256" key="3">
    <source>
        <dbReference type="ARBA" id="ARBA00022617"/>
    </source>
</evidence>
<feature type="domain" description="Cytochrome b/b6 C-terminal region profile" evidence="14">
    <location>
        <begin position="220"/>
        <end position="330"/>
    </location>
</feature>
<feature type="transmembrane region" description="Helical" evidence="12">
    <location>
        <begin position="184"/>
        <end position="207"/>
    </location>
</feature>
<keyword evidence="10 12" id="KW-0472">Membrane</keyword>
<keyword evidence="6 11" id="KW-0479">Metal-binding</keyword>
<dbReference type="OrthoDB" id="9804503at2"/>
<dbReference type="PANTHER" id="PTHR19271">
    <property type="entry name" value="CYTOCHROME B"/>
    <property type="match status" value="1"/>
</dbReference>
<keyword evidence="7" id="KW-0249">Electron transport</keyword>
<sequence>MANKFYEWIDNRTGLNTLLKTALDEPVHGGARWTYVFGSGLIFLFMLQAITGIVMASFYSPSSTTAWGSVYYIQEQTSFGWFVRGVHHFGSSAMIILAIVHFFQVFIYGAYKKPRELNWITGVFLLVFLMGFGLTGYLLPWDQKGYWATQVATNIMGTIPVIGEYIKVLHQGGSDYGNFTLTRFFTLHVFILPISLVFFLFVHVALFRKHGVTPHWKISEKLLKERVDPFWPDQVFKDIVFAMIIYAALAVWVFWKGGAELQAPADPASNYLARPEWYFLFLFQLLKYCQGNLLIVGTVIVPMIGLVFLLVLPFIDRTPSNSPAKRIPFFATVSSGMAGAIALTVLAMHHDAHDIHIIHQREDAEIQAARAVVLAKKGIHPEGGMSIFLNDPIYLGEKIFKQNCNGCHKLKGIGGDNAPDFTNFGSREWLFGLLKNPRDKKYFGESGVMPAIKLPEGSVWDITEFLLSQSGNLLNTNTDSLERGRELTLKGNCAICHPIGDKNAIKIAPNLTDYLSEEWLKGFIKNPDDKKFYGTKNKMPGFEEKLSTNELDALVKYLISLSKDRLLVSECMQHEKRLTVSENSQQTCNKQPDHFNLKMQESMKNVSAVSYLTPSIHFGLLTEKYQFASK</sequence>
<dbReference type="GO" id="GO:0009055">
    <property type="term" value="F:electron transfer activity"/>
    <property type="evidence" value="ECO:0007669"/>
    <property type="project" value="InterPro"/>
</dbReference>
<dbReference type="PROSITE" id="PS51003">
    <property type="entry name" value="CYTB_CTER"/>
    <property type="match status" value="1"/>
</dbReference>
<dbReference type="KEGG" id="kst:KSMBR1_1020"/>
<dbReference type="InterPro" id="IPR036909">
    <property type="entry name" value="Cyt_c-like_dom_sf"/>
</dbReference>
<evidence type="ECO:0000256" key="9">
    <source>
        <dbReference type="ARBA" id="ARBA00023004"/>
    </source>
</evidence>
<dbReference type="PROSITE" id="PS51002">
    <property type="entry name" value="CYTB_NTER"/>
    <property type="match status" value="1"/>
</dbReference>
<comment type="subcellular location">
    <subcellularLocation>
        <location evidence="1">Membrane</location>
        <topology evidence="1">Multi-pass membrane protein</topology>
    </subcellularLocation>
</comment>
<dbReference type="SUPFAM" id="SSF46626">
    <property type="entry name" value="Cytochrome c"/>
    <property type="match status" value="2"/>
</dbReference>